<protein>
    <submittedName>
        <fullName evidence="5">TIR domain-containing protein</fullName>
    </submittedName>
</protein>
<feature type="domain" description="Glycoside hydrolase family 31 TIM barrel" evidence="2">
    <location>
        <begin position="29"/>
        <end position="76"/>
    </location>
</feature>
<dbReference type="Gene3D" id="3.20.20.80">
    <property type="entry name" value="Glycosidases"/>
    <property type="match status" value="1"/>
</dbReference>
<proteinExistence type="inferred from homology"/>
<dbReference type="WBParaSite" id="ASIM_0000554301-mRNA-1">
    <property type="protein sequence ID" value="ASIM_0000554301-mRNA-1"/>
    <property type="gene ID" value="ASIM_0000554301"/>
</dbReference>
<reference evidence="5" key="1">
    <citation type="submission" date="2017-02" db="UniProtKB">
        <authorList>
            <consortium name="WormBaseParasite"/>
        </authorList>
    </citation>
    <scope>IDENTIFICATION</scope>
</reference>
<accession>A0A0M3JD57</accession>
<keyword evidence="1" id="KW-0326">Glycosidase</keyword>
<keyword evidence="4" id="KW-1185">Reference proteome</keyword>
<evidence type="ECO:0000313" key="3">
    <source>
        <dbReference type="EMBL" id="VDK25352.1"/>
    </source>
</evidence>
<dbReference type="AlphaFoldDB" id="A0A0M3JD57"/>
<evidence type="ECO:0000313" key="4">
    <source>
        <dbReference type="Proteomes" id="UP000267096"/>
    </source>
</evidence>
<dbReference type="OrthoDB" id="5839090at2759"/>
<evidence type="ECO:0000313" key="5">
    <source>
        <dbReference type="WBParaSite" id="ASIM_0000554301-mRNA-1"/>
    </source>
</evidence>
<evidence type="ECO:0000259" key="2">
    <source>
        <dbReference type="Pfam" id="PF01055"/>
    </source>
</evidence>
<sequence>MTTMFKRASFIEWDRSDQVPKAIQDLYPLAKDTKIMLGVVWPDKHVAFPDFSDNRTIQWWKNEIKRFHDQVRLVTSSVDCIQI</sequence>
<comment type="similarity">
    <text evidence="1">Belongs to the glycosyl hydrolase 31 family.</text>
</comment>
<organism evidence="5">
    <name type="scientific">Anisakis simplex</name>
    <name type="common">Herring worm</name>
    <dbReference type="NCBI Taxonomy" id="6269"/>
    <lineage>
        <taxon>Eukaryota</taxon>
        <taxon>Metazoa</taxon>
        <taxon>Ecdysozoa</taxon>
        <taxon>Nematoda</taxon>
        <taxon>Chromadorea</taxon>
        <taxon>Rhabditida</taxon>
        <taxon>Spirurina</taxon>
        <taxon>Ascaridomorpha</taxon>
        <taxon>Ascaridoidea</taxon>
        <taxon>Anisakidae</taxon>
        <taxon>Anisakis</taxon>
        <taxon>Anisakis simplex complex</taxon>
    </lineage>
</organism>
<evidence type="ECO:0000256" key="1">
    <source>
        <dbReference type="RuleBase" id="RU361185"/>
    </source>
</evidence>
<reference evidence="3 4" key="2">
    <citation type="submission" date="2018-11" db="EMBL/GenBank/DDBJ databases">
        <authorList>
            <consortium name="Pathogen Informatics"/>
        </authorList>
    </citation>
    <scope>NUCLEOTIDE SEQUENCE [LARGE SCALE GENOMIC DNA]</scope>
</reference>
<gene>
    <name evidence="3" type="ORF">ASIM_LOCUS5340</name>
</gene>
<keyword evidence="1" id="KW-0378">Hydrolase</keyword>
<dbReference type="InterPro" id="IPR000322">
    <property type="entry name" value="Glyco_hydro_31_TIM"/>
</dbReference>
<dbReference type="Proteomes" id="UP000267096">
    <property type="component" value="Unassembled WGS sequence"/>
</dbReference>
<dbReference type="EMBL" id="UYRR01010330">
    <property type="protein sequence ID" value="VDK25352.1"/>
    <property type="molecule type" value="Genomic_DNA"/>
</dbReference>
<dbReference type="Pfam" id="PF01055">
    <property type="entry name" value="Glyco_hydro_31_2nd"/>
    <property type="match status" value="1"/>
</dbReference>
<name>A0A0M3JD57_ANISI</name>